<organism evidence="1 2">
    <name type="scientific">Bombiscardovia apis</name>
    <dbReference type="NCBI Taxonomy" id="2932182"/>
    <lineage>
        <taxon>Bacteria</taxon>
        <taxon>Bacillati</taxon>
        <taxon>Actinomycetota</taxon>
        <taxon>Actinomycetes</taxon>
        <taxon>Bifidobacteriales</taxon>
        <taxon>Bifidobacteriaceae</taxon>
        <taxon>Bombiscardovia</taxon>
    </lineage>
</organism>
<evidence type="ECO:0000313" key="1">
    <source>
        <dbReference type="EMBL" id="BDR55166.1"/>
    </source>
</evidence>
<reference evidence="1 2" key="1">
    <citation type="journal article" date="2023" name="Microbiol. Spectr.">
        <title>Symbiosis of Carpenter Bees with Uncharacterized Lactic Acid Bacteria Showing NAD Auxotrophy.</title>
        <authorList>
            <person name="Kawasaki S."/>
            <person name="Ozawa K."/>
            <person name="Mori T."/>
            <person name="Yamamoto A."/>
            <person name="Ito M."/>
            <person name="Ohkuma M."/>
            <person name="Sakamoto M."/>
            <person name="Matsutani M."/>
        </authorList>
    </citation>
    <scope>NUCLEOTIDE SEQUENCE [LARGE SCALE GENOMIC DNA]</scope>
    <source>
        <strain evidence="1 2">KimH</strain>
    </source>
</reference>
<gene>
    <name evidence="1" type="ORF">KIMH_12770</name>
</gene>
<protein>
    <submittedName>
        <fullName evidence="1">Uncharacterized protein</fullName>
    </submittedName>
</protein>
<dbReference type="EMBL" id="AP026800">
    <property type="protein sequence ID" value="BDR55166.1"/>
    <property type="molecule type" value="Genomic_DNA"/>
</dbReference>
<name>A0ABM8BE44_9BIFI</name>
<accession>A0ABM8BE44</accession>
<evidence type="ECO:0000313" key="2">
    <source>
        <dbReference type="Proteomes" id="UP001321748"/>
    </source>
</evidence>
<dbReference type="Proteomes" id="UP001321748">
    <property type="component" value="Chromosome"/>
</dbReference>
<proteinExistence type="predicted"/>
<keyword evidence="2" id="KW-1185">Reference proteome</keyword>
<sequence length="64" mass="7225">MLCHVCCGYAESRGTYLVTFGYEQWGDFDAMSRIGSEGTAGCLWTLRPLVKTERSTNIVPINYR</sequence>